<dbReference type="GO" id="GO:0020037">
    <property type="term" value="F:heme binding"/>
    <property type="evidence" value="ECO:0007669"/>
    <property type="project" value="InterPro"/>
</dbReference>
<dbReference type="Pfam" id="PF00034">
    <property type="entry name" value="Cytochrom_C"/>
    <property type="match status" value="2"/>
</dbReference>
<gene>
    <name evidence="6" type="ORF">SAMN02982922_2688</name>
</gene>
<organism evidence="6 7">
    <name type="scientific">Mesorhizobium australicum</name>
    <dbReference type="NCBI Taxonomy" id="536018"/>
    <lineage>
        <taxon>Bacteria</taxon>
        <taxon>Pseudomonadati</taxon>
        <taxon>Pseudomonadota</taxon>
        <taxon>Alphaproteobacteria</taxon>
        <taxon>Hyphomicrobiales</taxon>
        <taxon>Phyllobacteriaceae</taxon>
        <taxon>Mesorhizobium</taxon>
    </lineage>
</organism>
<feature type="domain" description="Cytochrome c" evidence="5">
    <location>
        <begin position="43"/>
        <end position="151"/>
    </location>
</feature>
<keyword evidence="1 4" id="KW-0349">Heme</keyword>
<dbReference type="PANTHER" id="PTHR35008">
    <property type="entry name" value="BLL4482 PROTEIN-RELATED"/>
    <property type="match status" value="1"/>
</dbReference>
<evidence type="ECO:0000256" key="4">
    <source>
        <dbReference type="PROSITE-ProRule" id="PRU00433"/>
    </source>
</evidence>
<keyword evidence="2 4" id="KW-0479">Metal-binding</keyword>
<sequence>MAGTVRKFAIGAALLAVAGGAAFWFLTVPERIPEAEIAALAPGDAARGERIFYAGGCASCHAAAQSDPVQPPRLSGGLRLVTDFGTFVAPNISQHPTDGIGNWSLADLANAMQKGVSPDGRHYYPAFPYASYARMKLADIADLHAFMKTLPAVEGKAPGNELGFPFNISRGIGLWKLVNLSPAPVLSLPGASEQVLAGQYLVEGPGHCGECHTPRDVTGGIDKTQWLAGAAAAEGDGVVPNITPQSAAIGEWSPSDIAEYLKSGFTPDFDSAGGAMAAVVKNIGHLSDDDRAAIAAYLKAVPGRANGYPAPR</sequence>
<dbReference type="Gene3D" id="1.10.760.10">
    <property type="entry name" value="Cytochrome c-like domain"/>
    <property type="match status" value="2"/>
</dbReference>
<dbReference type="SUPFAM" id="SSF46626">
    <property type="entry name" value="Cytochrome c"/>
    <property type="match status" value="2"/>
</dbReference>
<evidence type="ECO:0000256" key="3">
    <source>
        <dbReference type="ARBA" id="ARBA00023004"/>
    </source>
</evidence>
<dbReference type="PANTHER" id="PTHR35008:SF8">
    <property type="entry name" value="ALCOHOL DEHYDROGENASE CYTOCHROME C SUBUNIT"/>
    <property type="match status" value="1"/>
</dbReference>
<evidence type="ECO:0000313" key="7">
    <source>
        <dbReference type="Proteomes" id="UP000193083"/>
    </source>
</evidence>
<evidence type="ECO:0000256" key="1">
    <source>
        <dbReference type="ARBA" id="ARBA00022617"/>
    </source>
</evidence>
<dbReference type="OrthoDB" id="9811281at2"/>
<dbReference type="PROSITE" id="PS51007">
    <property type="entry name" value="CYTC"/>
    <property type="match status" value="2"/>
</dbReference>
<dbReference type="GO" id="GO:0046872">
    <property type="term" value="F:metal ion binding"/>
    <property type="evidence" value="ECO:0007669"/>
    <property type="project" value="UniProtKB-KW"/>
</dbReference>
<keyword evidence="3 4" id="KW-0408">Iron</keyword>
<evidence type="ECO:0000313" key="6">
    <source>
        <dbReference type="EMBL" id="SMH42094.1"/>
    </source>
</evidence>
<keyword evidence="7" id="KW-1185">Reference proteome</keyword>
<proteinExistence type="predicted"/>
<name>A0A1X7NWE8_9HYPH</name>
<dbReference type="EMBL" id="FXBL01000004">
    <property type="protein sequence ID" value="SMH42094.1"/>
    <property type="molecule type" value="Genomic_DNA"/>
</dbReference>
<protein>
    <submittedName>
        <fullName evidence="6">Cytochrome c, mono-and diheme variants</fullName>
    </submittedName>
</protein>
<dbReference type="Proteomes" id="UP000193083">
    <property type="component" value="Unassembled WGS sequence"/>
</dbReference>
<evidence type="ECO:0000259" key="5">
    <source>
        <dbReference type="PROSITE" id="PS51007"/>
    </source>
</evidence>
<reference evidence="6 7" key="1">
    <citation type="submission" date="2017-04" db="EMBL/GenBank/DDBJ databases">
        <authorList>
            <person name="Afonso C.L."/>
            <person name="Miller P.J."/>
            <person name="Scott M.A."/>
            <person name="Spackman E."/>
            <person name="Goraichik I."/>
            <person name="Dimitrov K.M."/>
            <person name="Suarez D.L."/>
            <person name="Swayne D.E."/>
        </authorList>
    </citation>
    <scope>NUCLEOTIDE SEQUENCE [LARGE SCALE GENOMIC DNA]</scope>
    <source>
        <strain evidence="6 7">B5P</strain>
    </source>
</reference>
<feature type="domain" description="Cytochrome c" evidence="5">
    <location>
        <begin position="193"/>
        <end position="302"/>
    </location>
</feature>
<dbReference type="AlphaFoldDB" id="A0A1X7NWE8"/>
<dbReference type="RefSeq" id="WP_085464603.1">
    <property type="nucleotide sequence ID" value="NZ_FXBL01000004.1"/>
</dbReference>
<dbReference type="GO" id="GO:0009055">
    <property type="term" value="F:electron transfer activity"/>
    <property type="evidence" value="ECO:0007669"/>
    <property type="project" value="InterPro"/>
</dbReference>
<evidence type="ECO:0000256" key="2">
    <source>
        <dbReference type="ARBA" id="ARBA00022723"/>
    </source>
</evidence>
<accession>A0A1X7NWE8</accession>
<dbReference type="InterPro" id="IPR009056">
    <property type="entry name" value="Cyt_c-like_dom"/>
</dbReference>
<dbReference type="InterPro" id="IPR051459">
    <property type="entry name" value="Cytochrome_c-type_DH"/>
</dbReference>
<dbReference type="InterPro" id="IPR036909">
    <property type="entry name" value="Cyt_c-like_dom_sf"/>
</dbReference>